<proteinExistence type="predicted"/>
<evidence type="ECO:0000313" key="1">
    <source>
        <dbReference type="EMBL" id="GAH56775.1"/>
    </source>
</evidence>
<protein>
    <submittedName>
        <fullName evidence="1">Uncharacterized protein</fullName>
    </submittedName>
</protein>
<sequence length="81" mass="9312">MLGKRYRNDGIPILQLNSIQIKIKKNIESKIKKGIYKFEKVSCCICNTSDFELLSGKDRYGIYNPVVICKNCGLIQNNPRM</sequence>
<dbReference type="EMBL" id="BARU01021105">
    <property type="protein sequence ID" value="GAH56775.1"/>
    <property type="molecule type" value="Genomic_DNA"/>
</dbReference>
<dbReference type="AlphaFoldDB" id="X1HI82"/>
<accession>X1HI82</accession>
<gene>
    <name evidence="1" type="ORF">S03H2_34569</name>
</gene>
<reference evidence="1" key="1">
    <citation type="journal article" date="2014" name="Front. Microbiol.">
        <title>High frequency of phylogenetically diverse reductive dehalogenase-homologous genes in deep subseafloor sedimentary metagenomes.</title>
        <authorList>
            <person name="Kawai M."/>
            <person name="Futagami T."/>
            <person name="Toyoda A."/>
            <person name="Takaki Y."/>
            <person name="Nishi S."/>
            <person name="Hori S."/>
            <person name="Arai W."/>
            <person name="Tsubouchi T."/>
            <person name="Morono Y."/>
            <person name="Uchiyama I."/>
            <person name="Ito T."/>
            <person name="Fujiyama A."/>
            <person name="Inagaki F."/>
            <person name="Takami H."/>
        </authorList>
    </citation>
    <scope>NUCLEOTIDE SEQUENCE</scope>
    <source>
        <strain evidence="1">Expedition CK06-06</strain>
    </source>
</reference>
<comment type="caution">
    <text evidence="1">The sequence shown here is derived from an EMBL/GenBank/DDBJ whole genome shotgun (WGS) entry which is preliminary data.</text>
</comment>
<organism evidence="1">
    <name type="scientific">marine sediment metagenome</name>
    <dbReference type="NCBI Taxonomy" id="412755"/>
    <lineage>
        <taxon>unclassified sequences</taxon>
        <taxon>metagenomes</taxon>
        <taxon>ecological metagenomes</taxon>
    </lineage>
</organism>
<feature type="non-terminal residue" evidence="1">
    <location>
        <position position="81"/>
    </location>
</feature>
<name>X1HI82_9ZZZZ</name>